<dbReference type="OrthoDB" id="9762009at2"/>
<feature type="domain" description="Abortive infection protein-like C-terminal" evidence="1">
    <location>
        <begin position="193"/>
        <end position="265"/>
    </location>
</feature>
<dbReference type="EMBL" id="ATHI01000005">
    <property type="protein sequence ID" value="EPR35022.1"/>
    <property type="molecule type" value="Genomic_DNA"/>
</dbReference>
<evidence type="ECO:0000259" key="1">
    <source>
        <dbReference type="Pfam" id="PF14355"/>
    </source>
</evidence>
<evidence type="ECO:0000313" key="3">
    <source>
        <dbReference type="Proteomes" id="UP000014975"/>
    </source>
</evidence>
<keyword evidence="3" id="KW-1185">Reference proteome</keyword>
<protein>
    <submittedName>
        <fullName evidence="2">Abortive infection protein-like, C-terminal domain containing protein</fullName>
    </submittedName>
</protein>
<comment type="caution">
    <text evidence="2">The sequence shown here is derived from an EMBL/GenBank/DDBJ whole genome shotgun (WGS) entry which is preliminary data.</text>
</comment>
<name>S7TCS8_9BACT</name>
<dbReference type="RefSeq" id="WP_020886271.1">
    <property type="nucleotide sequence ID" value="NZ_ATHI01000005.1"/>
</dbReference>
<dbReference type="Proteomes" id="UP000014975">
    <property type="component" value="Unassembled WGS sequence"/>
</dbReference>
<dbReference type="InterPro" id="IPR026001">
    <property type="entry name" value="Abi-like_C"/>
</dbReference>
<sequence length="290" mass="32846">MTKINPNVIRLLAKTITGDNQKAPYLKGPDLVDFFNQFGFDDQYSWNGGFPTRWVYAEEKIKSLIEIGKFRDFLIELVNPARFIESEIDFTSTIEYINHLLSHNDIKLSYTGRKVIIDGLKSHSIDFKKKMNASDKDFDSFIDDQIVKCDRKIENGDYDGAITNARTLLESVLHELESNLSAGNNKKDGDLIKMFKRVKTLMNMNEKEYPGNNAVLQLISGITSIVNGIATLSNEMGDRHARGKKPLKHHAMLCVNSSKTICEFMTSSFMHQAKNGNIICHTKQGGSERE</sequence>
<dbReference type="AlphaFoldDB" id="S7TCS8"/>
<gene>
    <name evidence="2" type="ORF">dsat_2385</name>
</gene>
<reference evidence="2 3" key="1">
    <citation type="journal article" date="2013" name="Genome Announc.">
        <title>Draft genome sequences for three mercury-methylating, sulfate-reducing bacteria.</title>
        <authorList>
            <person name="Brown S.D."/>
            <person name="Hurt R.A.Jr."/>
            <person name="Gilmour C.C."/>
            <person name="Elias D.A."/>
        </authorList>
    </citation>
    <scope>NUCLEOTIDE SEQUENCE [LARGE SCALE GENOMIC DNA]</scope>
    <source>
        <strain evidence="2 3">DSM 16529</strain>
    </source>
</reference>
<accession>S7TCS8</accession>
<organism evidence="2 3">
    <name type="scientific">Alkalidesulfovibrio alkalitolerans DSM 16529</name>
    <dbReference type="NCBI Taxonomy" id="1121439"/>
    <lineage>
        <taxon>Bacteria</taxon>
        <taxon>Pseudomonadati</taxon>
        <taxon>Thermodesulfobacteriota</taxon>
        <taxon>Desulfovibrionia</taxon>
        <taxon>Desulfovibrionales</taxon>
        <taxon>Desulfovibrionaceae</taxon>
        <taxon>Alkalidesulfovibrio</taxon>
    </lineage>
</organism>
<proteinExistence type="predicted"/>
<evidence type="ECO:0000313" key="2">
    <source>
        <dbReference type="EMBL" id="EPR35022.1"/>
    </source>
</evidence>
<dbReference type="eggNOG" id="ENOG502ZB18">
    <property type="taxonomic scope" value="Bacteria"/>
</dbReference>
<dbReference type="Pfam" id="PF14355">
    <property type="entry name" value="Abi_C"/>
    <property type="match status" value="1"/>
</dbReference>